<gene>
    <name evidence="6" type="ORF">KUF71_023156</name>
</gene>
<dbReference type="PROSITE" id="PS00022">
    <property type="entry name" value="EGF_1"/>
    <property type="match status" value="1"/>
</dbReference>
<dbReference type="Gene3D" id="2.170.300.10">
    <property type="entry name" value="Tie2 ligand-binding domain superfamily"/>
    <property type="match status" value="1"/>
</dbReference>
<dbReference type="InterPro" id="IPR002049">
    <property type="entry name" value="LE_dom"/>
</dbReference>
<evidence type="ECO:0000313" key="6">
    <source>
        <dbReference type="EMBL" id="KAK3913699.1"/>
    </source>
</evidence>
<dbReference type="GO" id="GO:0048731">
    <property type="term" value="P:system development"/>
    <property type="evidence" value="ECO:0007669"/>
    <property type="project" value="UniProtKB-ARBA"/>
</dbReference>
<comment type="caution">
    <text evidence="6">The sequence shown here is derived from an EMBL/GenBank/DDBJ whole genome shotgun (WGS) entry which is preliminary data.</text>
</comment>
<dbReference type="InterPro" id="IPR013783">
    <property type="entry name" value="Ig-like_fold"/>
</dbReference>
<dbReference type="EMBL" id="JAHWGI010000335">
    <property type="protein sequence ID" value="KAK3913699.1"/>
    <property type="molecule type" value="Genomic_DNA"/>
</dbReference>
<dbReference type="CDD" id="cd00063">
    <property type="entry name" value="FN3"/>
    <property type="match status" value="2"/>
</dbReference>
<feature type="chain" id="PRO_5042149712" evidence="3">
    <location>
        <begin position="23"/>
        <end position="698"/>
    </location>
</feature>
<dbReference type="SUPFAM" id="SSF49265">
    <property type="entry name" value="Fibronectin type III"/>
    <property type="match status" value="3"/>
</dbReference>
<keyword evidence="1" id="KW-0245">EGF-like domain</keyword>
<reference evidence="6" key="2">
    <citation type="journal article" date="2023" name="BMC Genomics">
        <title>Pest status, molecular evolution, and epigenetic factors derived from the genome assembly of Frankliniella fusca, a thysanopteran phytovirus vector.</title>
        <authorList>
            <person name="Catto M.A."/>
            <person name="Labadie P.E."/>
            <person name="Jacobson A.L."/>
            <person name="Kennedy G.G."/>
            <person name="Srinivasan R."/>
            <person name="Hunt B.G."/>
        </authorList>
    </citation>
    <scope>NUCLEOTIDE SEQUENCE</scope>
    <source>
        <strain evidence="6">PL_HMW_Pooled</strain>
    </source>
</reference>
<dbReference type="Proteomes" id="UP001219518">
    <property type="component" value="Unassembled WGS sequence"/>
</dbReference>
<evidence type="ECO:0000259" key="4">
    <source>
        <dbReference type="PROSITE" id="PS50026"/>
    </source>
</evidence>
<evidence type="ECO:0000256" key="2">
    <source>
        <dbReference type="SAM" id="MobiDB-lite"/>
    </source>
</evidence>
<feature type="domain" description="Fibronectin type-III" evidence="5">
    <location>
        <begin position="437"/>
        <end position="536"/>
    </location>
</feature>
<dbReference type="Gene3D" id="2.60.40.10">
    <property type="entry name" value="Immunoglobulins"/>
    <property type="match status" value="2"/>
</dbReference>
<dbReference type="InterPro" id="IPR000742">
    <property type="entry name" value="EGF"/>
</dbReference>
<keyword evidence="6" id="KW-0675">Receptor</keyword>
<dbReference type="PROSITE" id="PS50026">
    <property type="entry name" value="EGF_3"/>
    <property type="match status" value="1"/>
</dbReference>
<evidence type="ECO:0000256" key="1">
    <source>
        <dbReference type="PROSITE-ProRule" id="PRU00076"/>
    </source>
</evidence>
<feature type="domain" description="EGF-like" evidence="4">
    <location>
        <begin position="173"/>
        <end position="210"/>
    </location>
</feature>
<dbReference type="InterPro" id="IPR003961">
    <property type="entry name" value="FN3_dom"/>
</dbReference>
<feature type="signal peptide" evidence="3">
    <location>
        <begin position="1"/>
        <end position="22"/>
    </location>
</feature>
<keyword evidence="6" id="KW-0808">Transferase</keyword>
<keyword evidence="6" id="KW-0418">Kinase</keyword>
<dbReference type="PROSITE" id="PS50853">
    <property type="entry name" value="FN3"/>
    <property type="match status" value="2"/>
</dbReference>
<feature type="region of interest" description="Disordered" evidence="2">
    <location>
        <begin position="661"/>
        <end position="698"/>
    </location>
</feature>
<evidence type="ECO:0000256" key="3">
    <source>
        <dbReference type="SAM" id="SignalP"/>
    </source>
</evidence>
<organism evidence="6 7">
    <name type="scientific">Frankliniella fusca</name>
    <dbReference type="NCBI Taxonomy" id="407009"/>
    <lineage>
        <taxon>Eukaryota</taxon>
        <taxon>Metazoa</taxon>
        <taxon>Ecdysozoa</taxon>
        <taxon>Arthropoda</taxon>
        <taxon>Hexapoda</taxon>
        <taxon>Insecta</taxon>
        <taxon>Pterygota</taxon>
        <taxon>Neoptera</taxon>
        <taxon>Paraneoptera</taxon>
        <taxon>Thysanoptera</taxon>
        <taxon>Terebrantia</taxon>
        <taxon>Thripoidea</taxon>
        <taxon>Thripidae</taxon>
        <taxon>Frankliniella</taxon>
    </lineage>
</organism>
<name>A0AAE1LCI2_9NEOP</name>
<comment type="caution">
    <text evidence="1">Lacks conserved residue(s) required for the propagation of feature annotation.</text>
</comment>
<feature type="domain" description="Fibronectin type-III" evidence="5">
    <location>
        <begin position="555"/>
        <end position="663"/>
    </location>
</feature>
<dbReference type="GO" id="GO:0016301">
    <property type="term" value="F:kinase activity"/>
    <property type="evidence" value="ECO:0007669"/>
    <property type="project" value="UniProtKB-KW"/>
</dbReference>
<dbReference type="SMART" id="SM00060">
    <property type="entry name" value="FN3"/>
    <property type="match status" value="3"/>
</dbReference>
<sequence>MGLLLAVVVLVVAAARARVAQASDLSGRLQGDAMQVGELVPVRLNVTGMTGRAVVGFMMCDANACNKVELWGVQLKKMRALVYKNFVDCTTDGWGGTLVGDNVMADSSKVFPASTVFLVTRTSERLLTVRLLDDRTGASATSVALADGMDRLYVKGHYRKDFSPDNVTVEFLAADRGWRRECENGGVLELRPHGEDLCRCAHGFDGPSCETACGPNHYGPRCSQRCAADGAGLGRGCRGIHFNDVKGSKDKVCGSGLHGVLCEQVCDPGTYGPSCTLSCGQCDLDSVGAGQGQGQCDPYTGQCPAGCRAGYHGPTCHRALTHLTVGPDIVNVTETTVSGTFVPSSGNTAGSGPVAFFDVQYREVLAAGAGPGGWVAGVFVRRLASNWSSSPAPPHDFVLDGLRPGVQYDVRVLLLDDELRGLEAAPQVRVATSGRRRVSDVTVFNVTARSASISWSSSAAIAVLVHVECVRSLVCDEDCSQTSKMFIVGEHEKRTTASVEALLPGTTYRVLVSLRDAPGDLPESTTFTTAFTVPEAVPEAVTEGDYDQADKSEAAPGPVTDSGVFSVTNRSATIRWRMPASCLDLNGVSTGTRWQLFLRTVHCPQGCSPPLADRPLSGMTTSTALVLEPLQPGTAYEVRLWLHNTEGYNPDRFLSVRFTTAPGTETRQGPEAPAPEVTSPPAPVAPARVSLEQASSPV</sequence>
<reference evidence="6" key="1">
    <citation type="submission" date="2021-07" db="EMBL/GenBank/DDBJ databases">
        <authorList>
            <person name="Catto M.A."/>
            <person name="Jacobson A."/>
            <person name="Kennedy G."/>
            <person name="Labadie P."/>
            <person name="Hunt B.G."/>
            <person name="Srinivasan R."/>
        </authorList>
    </citation>
    <scope>NUCLEOTIDE SEQUENCE</scope>
    <source>
        <strain evidence="6">PL_HMW_Pooled</strain>
        <tissue evidence="6">Head</tissue>
    </source>
</reference>
<keyword evidence="3" id="KW-0732">Signal</keyword>
<dbReference type="PANTHER" id="PTHR24035:SF109">
    <property type="entry name" value="PROTEIN DRAPER"/>
    <property type="match status" value="1"/>
</dbReference>
<feature type="region of interest" description="Disordered" evidence="2">
    <location>
        <begin position="543"/>
        <end position="562"/>
    </location>
</feature>
<dbReference type="AlphaFoldDB" id="A0AAE1LCI2"/>
<feature type="disulfide bond" evidence="1">
    <location>
        <begin position="200"/>
        <end position="209"/>
    </location>
</feature>
<evidence type="ECO:0000259" key="5">
    <source>
        <dbReference type="PROSITE" id="PS50853"/>
    </source>
</evidence>
<dbReference type="GO" id="GO:0048513">
    <property type="term" value="P:animal organ development"/>
    <property type="evidence" value="ECO:0007669"/>
    <property type="project" value="UniProtKB-ARBA"/>
</dbReference>
<keyword evidence="1" id="KW-1015">Disulfide bond</keyword>
<dbReference type="InterPro" id="IPR036116">
    <property type="entry name" value="FN3_sf"/>
</dbReference>
<dbReference type="PANTHER" id="PTHR24035">
    <property type="entry name" value="MULTIPLE EPIDERMAL GROWTH FACTOR-LIKE DOMAINS PROTEIN"/>
    <property type="match status" value="1"/>
</dbReference>
<evidence type="ECO:0000313" key="7">
    <source>
        <dbReference type="Proteomes" id="UP001219518"/>
    </source>
</evidence>
<dbReference type="InterPro" id="IPR052108">
    <property type="entry name" value="MEGF/SIB"/>
</dbReference>
<dbReference type="CDD" id="cd00055">
    <property type="entry name" value="EGF_Lam"/>
    <property type="match status" value="1"/>
</dbReference>
<proteinExistence type="predicted"/>
<keyword evidence="7" id="KW-1185">Reference proteome</keyword>
<accession>A0AAE1LCI2</accession>
<protein>
    <submittedName>
        <fullName evidence="6">Tyrosine-protein kinase receptor Tie-1</fullName>
    </submittedName>
</protein>